<reference evidence="2 3" key="1">
    <citation type="submission" date="2018-05" db="EMBL/GenBank/DDBJ databases">
        <authorList>
            <person name="Goeker M."/>
            <person name="Huntemann M."/>
            <person name="Clum A."/>
            <person name="Pillay M."/>
            <person name="Palaniappan K."/>
            <person name="Varghese N."/>
            <person name="Mikhailova N."/>
            <person name="Stamatis D."/>
            <person name="Reddy T."/>
            <person name="Daum C."/>
            <person name="Shapiro N."/>
            <person name="Ivanova N."/>
            <person name="Kyrpides N."/>
            <person name="Woyke T."/>
        </authorList>
    </citation>
    <scope>NUCLEOTIDE SEQUENCE [LARGE SCALE GENOMIC DNA]</scope>
    <source>
        <strain evidence="2 3">DSM 26524</strain>
    </source>
</reference>
<keyword evidence="3" id="KW-1185">Reference proteome</keyword>
<dbReference type="PANTHER" id="PTHR18964">
    <property type="entry name" value="ROK (REPRESSOR, ORF, KINASE) FAMILY"/>
    <property type="match status" value="1"/>
</dbReference>
<dbReference type="Proteomes" id="UP000245412">
    <property type="component" value="Unassembled WGS sequence"/>
</dbReference>
<dbReference type="Gene3D" id="3.30.420.40">
    <property type="match status" value="2"/>
</dbReference>
<organism evidence="2 3">
    <name type="scientific">Murimonas intestini</name>
    <dbReference type="NCBI Taxonomy" id="1337051"/>
    <lineage>
        <taxon>Bacteria</taxon>
        <taxon>Bacillati</taxon>
        <taxon>Bacillota</taxon>
        <taxon>Clostridia</taxon>
        <taxon>Lachnospirales</taxon>
        <taxon>Lachnospiraceae</taxon>
        <taxon>Murimonas</taxon>
    </lineage>
</organism>
<dbReference type="InterPro" id="IPR043129">
    <property type="entry name" value="ATPase_NBD"/>
</dbReference>
<dbReference type="PRINTS" id="PR00475">
    <property type="entry name" value="HEXOKINASE"/>
</dbReference>
<dbReference type="RefSeq" id="WP_109625957.1">
    <property type="nucleotide sequence ID" value="NZ_JANKBI010000023.1"/>
</dbReference>
<dbReference type="CDD" id="cd23763">
    <property type="entry name" value="ASKHA_ATPase_ROK"/>
    <property type="match status" value="1"/>
</dbReference>
<name>A0AB73T689_9FIRM</name>
<dbReference type="AlphaFoldDB" id="A0AB73T689"/>
<dbReference type="EMBL" id="QGGY01000004">
    <property type="protein sequence ID" value="PWJ76823.1"/>
    <property type="molecule type" value="Genomic_DNA"/>
</dbReference>
<dbReference type="SUPFAM" id="SSF53067">
    <property type="entry name" value="Actin-like ATPase domain"/>
    <property type="match status" value="1"/>
</dbReference>
<evidence type="ECO:0000313" key="2">
    <source>
        <dbReference type="EMBL" id="PWJ76823.1"/>
    </source>
</evidence>
<accession>A0AB73T689</accession>
<dbReference type="InterPro" id="IPR000600">
    <property type="entry name" value="ROK"/>
</dbReference>
<sequence length="326" mass="35131">MKKYYVGMDLGGTNIKLAIFDEGLAKAGERRLDTEKEYGSQHVLERMYEGITGLLEETGISVSEVEAMGIGVPGLMDIKAGVSRFSPNFPDWEDVPVSSWLGERLGIPVYIDNDARVNLYGEWYFGAGKGMKNLMMLTLGTGLGAAYIVDGHMLYGAGGSANEFGHMNMFREGRPCNCGSSGCLGRYVSAVGMVNTLREKIGEGRTSIITDWVGGDYSKVTADMLSEAYDMGDRTAIETLEETGELLGFALGTAMNLLNPEMIIIGGGMSQAGERLLCSTRKTVEAHSLKLARDACRIVTARLGDAAGMEGAAAYARLRHEDVTAR</sequence>
<dbReference type="Pfam" id="PF00480">
    <property type="entry name" value="ROK"/>
    <property type="match status" value="1"/>
</dbReference>
<proteinExistence type="inferred from homology"/>
<evidence type="ECO:0000256" key="1">
    <source>
        <dbReference type="ARBA" id="ARBA00006479"/>
    </source>
</evidence>
<evidence type="ECO:0000313" key="3">
    <source>
        <dbReference type="Proteomes" id="UP000245412"/>
    </source>
</evidence>
<comment type="caution">
    <text evidence="2">The sequence shown here is derived from an EMBL/GenBank/DDBJ whole genome shotgun (WGS) entry which is preliminary data.</text>
</comment>
<comment type="similarity">
    <text evidence="1">Belongs to the ROK (NagC/XylR) family.</text>
</comment>
<dbReference type="PANTHER" id="PTHR18964:SF149">
    <property type="entry name" value="BIFUNCTIONAL UDP-N-ACETYLGLUCOSAMINE 2-EPIMERASE_N-ACETYLMANNOSAMINE KINASE"/>
    <property type="match status" value="1"/>
</dbReference>
<gene>
    <name evidence="2" type="ORF">C7383_104270</name>
</gene>
<protein>
    <submittedName>
        <fullName evidence="2">Glucokinase</fullName>
    </submittedName>
</protein>